<feature type="domain" description="Ig-like" evidence="5">
    <location>
        <begin position="101"/>
        <end position="193"/>
    </location>
</feature>
<feature type="domain" description="Fibronectin type-III" evidence="6">
    <location>
        <begin position="219"/>
        <end position="319"/>
    </location>
</feature>
<evidence type="ECO:0000256" key="2">
    <source>
        <dbReference type="ARBA" id="ARBA00023157"/>
    </source>
</evidence>
<feature type="compositionally biased region" description="Polar residues" evidence="3">
    <location>
        <begin position="648"/>
        <end position="661"/>
    </location>
</feature>
<dbReference type="Proteomes" id="UP000035642">
    <property type="component" value="Unassembled WGS sequence"/>
</dbReference>
<dbReference type="InterPro" id="IPR003961">
    <property type="entry name" value="FN3_dom"/>
</dbReference>
<dbReference type="GO" id="GO:0045214">
    <property type="term" value="P:sarcomere organization"/>
    <property type="evidence" value="ECO:0007669"/>
    <property type="project" value="TreeGrafter"/>
</dbReference>
<dbReference type="PANTHER" id="PTHR13817">
    <property type="entry name" value="TITIN"/>
    <property type="match status" value="1"/>
</dbReference>
<feature type="compositionally biased region" description="Polar residues" evidence="3">
    <location>
        <begin position="671"/>
        <end position="681"/>
    </location>
</feature>
<proteinExistence type="predicted"/>
<dbReference type="PANTHER" id="PTHR13817:SF177">
    <property type="entry name" value="IG-LIKE AND FIBRONECTIN TYPE-III DOMAIN-CONTAINING PROTEIN 1-RELATED"/>
    <property type="match status" value="1"/>
</dbReference>
<keyword evidence="1" id="KW-0677">Repeat</keyword>
<evidence type="ECO:0000256" key="4">
    <source>
        <dbReference type="SAM" id="Phobius"/>
    </source>
</evidence>
<dbReference type="SMART" id="SM00060">
    <property type="entry name" value="FN3"/>
    <property type="match status" value="2"/>
</dbReference>
<keyword evidence="7" id="KW-1185">Reference proteome</keyword>
<dbReference type="InterPro" id="IPR013783">
    <property type="entry name" value="Ig-like_fold"/>
</dbReference>
<dbReference type="PROSITE" id="PS50853">
    <property type="entry name" value="FN3"/>
    <property type="match status" value="1"/>
</dbReference>
<keyword evidence="4" id="KW-0472">Membrane</keyword>
<dbReference type="SUPFAM" id="SSF49265">
    <property type="entry name" value="Fibronectin type III"/>
    <property type="match status" value="1"/>
</dbReference>
<dbReference type="InterPro" id="IPR003599">
    <property type="entry name" value="Ig_sub"/>
</dbReference>
<dbReference type="Gene3D" id="2.60.40.10">
    <property type="entry name" value="Immunoglobulins"/>
    <property type="match status" value="3"/>
</dbReference>
<evidence type="ECO:0000313" key="7">
    <source>
        <dbReference type="Proteomes" id="UP000035642"/>
    </source>
</evidence>
<dbReference type="InterPro" id="IPR036179">
    <property type="entry name" value="Ig-like_dom_sf"/>
</dbReference>
<evidence type="ECO:0000313" key="8">
    <source>
        <dbReference type="WBParaSite" id="ACAC_0000509601-mRNA-1"/>
    </source>
</evidence>
<dbReference type="InterPro" id="IPR007110">
    <property type="entry name" value="Ig-like_dom"/>
</dbReference>
<dbReference type="InterPro" id="IPR036116">
    <property type="entry name" value="FN3_sf"/>
</dbReference>
<reference evidence="8" key="2">
    <citation type="submission" date="2017-02" db="UniProtKB">
        <authorList>
            <consortium name="WormBaseParasite"/>
        </authorList>
    </citation>
    <scope>IDENTIFICATION</scope>
</reference>
<dbReference type="PROSITE" id="PS50835">
    <property type="entry name" value="IG_LIKE"/>
    <property type="match status" value="1"/>
</dbReference>
<feature type="region of interest" description="Disordered" evidence="3">
    <location>
        <begin position="648"/>
        <end position="685"/>
    </location>
</feature>
<evidence type="ECO:0000259" key="6">
    <source>
        <dbReference type="PROSITE" id="PS50853"/>
    </source>
</evidence>
<dbReference type="SUPFAM" id="SSF48726">
    <property type="entry name" value="Immunoglobulin"/>
    <property type="match status" value="1"/>
</dbReference>
<dbReference type="SMART" id="SM00409">
    <property type="entry name" value="IG"/>
    <property type="match status" value="1"/>
</dbReference>
<dbReference type="STRING" id="6313.A0A0K0D4V1"/>
<reference evidence="7" key="1">
    <citation type="submission" date="2012-09" db="EMBL/GenBank/DDBJ databases">
        <authorList>
            <person name="Martin A.A."/>
        </authorList>
    </citation>
    <scope>NUCLEOTIDE SEQUENCE</scope>
</reference>
<protein>
    <submittedName>
        <fullName evidence="8">Receptor protein-tyrosine kinase</fullName>
    </submittedName>
</protein>
<dbReference type="AlphaFoldDB" id="A0A0K0D4V1"/>
<evidence type="ECO:0000256" key="1">
    <source>
        <dbReference type="ARBA" id="ARBA00022737"/>
    </source>
</evidence>
<feature type="transmembrane region" description="Helical" evidence="4">
    <location>
        <begin position="441"/>
        <end position="465"/>
    </location>
</feature>
<organism evidence="7 8">
    <name type="scientific">Angiostrongylus cantonensis</name>
    <name type="common">Rat lungworm</name>
    <dbReference type="NCBI Taxonomy" id="6313"/>
    <lineage>
        <taxon>Eukaryota</taxon>
        <taxon>Metazoa</taxon>
        <taxon>Ecdysozoa</taxon>
        <taxon>Nematoda</taxon>
        <taxon>Chromadorea</taxon>
        <taxon>Rhabditida</taxon>
        <taxon>Rhabditina</taxon>
        <taxon>Rhabditomorpha</taxon>
        <taxon>Strongyloidea</taxon>
        <taxon>Metastrongylidae</taxon>
        <taxon>Angiostrongylus</taxon>
    </lineage>
</organism>
<keyword evidence="4" id="KW-0812">Transmembrane</keyword>
<keyword evidence="2" id="KW-1015">Disulfide bond</keyword>
<sequence>LVINEVERQRNNVCLIQGRVQCLIYRKQIFLIYCVHRLVYNVQTFLKQCLCWTKLSNLSRFGLYMMCCLQCISRPAMVEAEIYGSGLERGRSHNLYVVSSPSSDHLIKQGPVNVTASIGDDVELICLVIQRVNSKYWLKGAFSKTSLRTLSETQRVGSNSLKIHKVEKKDEGWYTCVVVGEGSEKSEQQAYLSVTERTTTQPFSASTEFHFNKKKNDFVTMEDVRGFVTGPHVRIQWSVIGKMEALTSIAGFKIELQTEGALNNSWIEADSVDSHVRATTIKDLVPNNRYQFRVKLVKDDGSSFLSNSTSWMTVNLPVSDTLPMEPEVCVVAVIRLCTFHISSTFILLKLLIKDYFQRHVGGNDTEIIIDGLQANETYEFSVTAENHAGKGPSSSRVTVNMAMTVLTDTDLQRKAYHCCATKNNIPQFDVFLSSGFSVQSLALILTGFLLTLFVLLICCVVCCSIRGQNKENYLLISRIKSANGKFLDTSYRIFNEQKVHKSRITDDAVDLYGIDLMDERSPLKAKQDENFSTTRKKSHFSGVLPNLYGTEDNALNNDCKDPTYDSTCVITGVEICETKACGCHIPDNDTSHEMLFSHRNGAICTSPQVNISQRIVGYRCPNSLFSSSAGTASSLTDTTSSGLISTQRACDSPLNQPTDGSDQGARYGDVSRNSQVSSTDVQPKVPMQTFKSSYTTFLTSDSCGRRGDTVE</sequence>
<evidence type="ECO:0000256" key="3">
    <source>
        <dbReference type="SAM" id="MobiDB-lite"/>
    </source>
</evidence>
<dbReference type="WBParaSite" id="ACAC_0000509601-mRNA-1">
    <property type="protein sequence ID" value="ACAC_0000509601-mRNA-1"/>
    <property type="gene ID" value="ACAC_0000509601"/>
</dbReference>
<accession>A0A0K0D4V1</accession>
<dbReference type="CDD" id="cd00063">
    <property type="entry name" value="FN3"/>
    <property type="match status" value="2"/>
</dbReference>
<evidence type="ECO:0000259" key="5">
    <source>
        <dbReference type="PROSITE" id="PS50835"/>
    </source>
</evidence>
<dbReference type="Pfam" id="PF13927">
    <property type="entry name" value="Ig_3"/>
    <property type="match status" value="1"/>
</dbReference>
<dbReference type="InterPro" id="IPR050964">
    <property type="entry name" value="Striated_Muscle_Regulatory"/>
</dbReference>
<keyword evidence="4" id="KW-1133">Transmembrane helix</keyword>
<dbReference type="Pfam" id="PF00041">
    <property type="entry name" value="fn3"/>
    <property type="match status" value="1"/>
</dbReference>
<name>A0A0K0D4V1_ANGCA</name>
<dbReference type="GO" id="GO:0031430">
    <property type="term" value="C:M band"/>
    <property type="evidence" value="ECO:0007669"/>
    <property type="project" value="TreeGrafter"/>
</dbReference>